<gene>
    <name evidence="2" type="ORF">BRAN1462_LOCUS29761</name>
</gene>
<feature type="region of interest" description="Disordered" evidence="1">
    <location>
        <begin position="311"/>
        <end position="345"/>
    </location>
</feature>
<sequence>MRPWDADRLDRLAARLVSPAVQVPAPSKAEEVPARLADGEVERVFVDLVPGVEKFLFRDQPGQYALRFMVSAYREGWQAFRHTPVHEHLLWLMRRIVHHGHERGKDASAHLGEVAEAFRDCQAVQARVVERVGLRLLGVGTDLTGLLVRLAGEYKALAIKMPAADRLAKGLAKSDGDDVPTHYENRLTADIGGAVGANADDIRRAELDRHAKDRYQRISGAAARAAASRCQELFDVEAMLGAFVAEVNGFNEDSPKESLPAIFLQWASEHMALKHMVFDEDTCTRVEVEPLLALCVFEVLWPKMRGDRGVPRGRHARGVRGGVRSWAGEDGRRGGRGQRGRGVGA</sequence>
<evidence type="ECO:0000313" key="2">
    <source>
        <dbReference type="EMBL" id="CAD9575137.1"/>
    </source>
</evidence>
<name>A0A6U6NDG8_9DINO</name>
<dbReference type="EMBL" id="HBGW01046736">
    <property type="protein sequence ID" value="CAD9575137.1"/>
    <property type="molecule type" value="Transcribed_RNA"/>
</dbReference>
<organism evidence="2">
    <name type="scientific">Zooxanthella nutricula</name>
    <dbReference type="NCBI Taxonomy" id="1333877"/>
    <lineage>
        <taxon>Eukaryota</taxon>
        <taxon>Sar</taxon>
        <taxon>Alveolata</taxon>
        <taxon>Dinophyceae</taxon>
        <taxon>Peridiniales</taxon>
        <taxon>Peridiniales incertae sedis</taxon>
        <taxon>Zooxanthella</taxon>
    </lineage>
</organism>
<evidence type="ECO:0000256" key="1">
    <source>
        <dbReference type="SAM" id="MobiDB-lite"/>
    </source>
</evidence>
<protein>
    <submittedName>
        <fullName evidence="2">Uncharacterized protein</fullName>
    </submittedName>
</protein>
<proteinExistence type="predicted"/>
<accession>A0A6U6NDG8</accession>
<reference evidence="2" key="1">
    <citation type="submission" date="2021-01" db="EMBL/GenBank/DDBJ databases">
        <authorList>
            <person name="Corre E."/>
            <person name="Pelletier E."/>
            <person name="Niang G."/>
            <person name="Scheremetjew M."/>
            <person name="Finn R."/>
            <person name="Kale V."/>
            <person name="Holt S."/>
            <person name="Cochrane G."/>
            <person name="Meng A."/>
            <person name="Brown T."/>
            <person name="Cohen L."/>
        </authorList>
    </citation>
    <scope>NUCLEOTIDE SEQUENCE</scope>
    <source>
        <strain evidence="2">RCC3387</strain>
    </source>
</reference>
<dbReference type="AlphaFoldDB" id="A0A6U6NDG8"/>